<keyword evidence="3 4" id="KW-0788">Thiol protease</keyword>
<evidence type="ECO:0000256" key="1">
    <source>
        <dbReference type="ARBA" id="ARBA00022670"/>
    </source>
</evidence>
<dbReference type="Gene3D" id="3.90.70.10">
    <property type="entry name" value="Cysteine proteinases"/>
    <property type="match status" value="1"/>
</dbReference>
<organism evidence="6 7">
    <name type="scientific">Psychroserpens algicola</name>
    <dbReference type="NCBI Taxonomy" id="1719034"/>
    <lineage>
        <taxon>Bacteria</taxon>
        <taxon>Pseudomonadati</taxon>
        <taxon>Bacteroidota</taxon>
        <taxon>Flavobacteriia</taxon>
        <taxon>Flavobacteriales</taxon>
        <taxon>Flavobacteriaceae</taxon>
        <taxon>Psychroserpens</taxon>
    </lineage>
</organism>
<evidence type="ECO:0000256" key="5">
    <source>
        <dbReference type="SAM" id="SignalP"/>
    </source>
</evidence>
<dbReference type="PIRSF" id="PIRSF005700">
    <property type="entry name" value="PepC"/>
    <property type="match status" value="1"/>
</dbReference>
<dbReference type="EMBL" id="JALPQF010000007">
    <property type="protein sequence ID" value="MCK8480763.1"/>
    <property type="molecule type" value="Genomic_DNA"/>
</dbReference>
<protein>
    <recommendedName>
        <fullName evidence="4">Aminopeptidase</fullName>
    </recommendedName>
</protein>
<dbReference type="PROSITE" id="PS00139">
    <property type="entry name" value="THIOL_PROTEASE_CYS"/>
    <property type="match status" value="1"/>
</dbReference>
<dbReference type="InterPro" id="IPR000169">
    <property type="entry name" value="Pept_cys_AS"/>
</dbReference>
<feature type="chain" id="PRO_5045051638" description="Aminopeptidase" evidence="5">
    <location>
        <begin position="20"/>
        <end position="368"/>
    </location>
</feature>
<dbReference type="InterPro" id="IPR038765">
    <property type="entry name" value="Papain-like_cys_pep_sf"/>
</dbReference>
<evidence type="ECO:0000256" key="3">
    <source>
        <dbReference type="ARBA" id="ARBA00022807"/>
    </source>
</evidence>
<gene>
    <name evidence="6" type="ORF">MUY34_09030</name>
</gene>
<evidence type="ECO:0000313" key="6">
    <source>
        <dbReference type="EMBL" id="MCK8480763.1"/>
    </source>
</evidence>
<evidence type="ECO:0000256" key="4">
    <source>
        <dbReference type="PIRNR" id="PIRNR005700"/>
    </source>
</evidence>
<keyword evidence="2 4" id="KW-0378">Hydrolase</keyword>
<evidence type="ECO:0000256" key="2">
    <source>
        <dbReference type="ARBA" id="ARBA00022801"/>
    </source>
</evidence>
<dbReference type="Proteomes" id="UP001203687">
    <property type="component" value="Unassembled WGS sequence"/>
</dbReference>
<reference evidence="6" key="1">
    <citation type="submission" date="2022-04" db="EMBL/GenBank/DDBJ databases">
        <authorList>
            <person name="Ren T."/>
        </authorList>
    </citation>
    <scope>NUCLEOTIDE SEQUENCE</scope>
    <source>
        <strain evidence="6">F63249</strain>
    </source>
</reference>
<dbReference type="RefSeq" id="WP_248412784.1">
    <property type="nucleotide sequence ID" value="NZ_JALPQF010000007.1"/>
</dbReference>
<comment type="caution">
    <text evidence="6">The sequence shown here is derived from an EMBL/GenBank/DDBJ whole genome shotgun (WGS) entry which is preliminary data.</text>
</comment>
<dbReference type="PANTHER" id="PTHR10363">
    <property type="entry name" value="BLEOMYCIN HYDROLASE"/>
    <property type="match status" value="1"/>
</dbReference>
<proteinExistence type="inferred from homology"/>
<evidence type="ECO:0000313" key="7">
    <source>
        <dbReference type="Proteomes" id="UP001203687"/>
    </source>
</evidence>
<name>A0ABT0H8S8_9FLAO</name>
<dbReference type="InterPro" id="IPR004134">
    <property type="entry name" value="Peptidase_C1B"/>
</dbReference>
<comment type="similarity">
    <text evidence="4">Belongs to the peptidase C1 family.</text>
</comment>
<accession>A0ABT0H8S8</accession>
<dbReference type="SUPFAM" id="SSF54001">
    <property type="entry name" value="Cysteine proteinases"/>
    <property type="match status" value="1"/>
</dbReference>
<feature type="signal peptide" evidence="5">
    <location>
        <begin position="1"/>
        <end position="19"/>
    </location>
</feature>
<sequence length="368" mass="42007">MKNNNLLILLVFTSFFSFSQTYEFETTIDLEATDVISQGSTGTCWSFSTSSFLESEIRRLTGKQIDLSEMYNVRHTYSKKAWNYVMRQGKAQFSQGGLAHDVINSISEYGVVPNVVYSGLSDGETRHNHSKLADSLKTILNTYLDNTKAYTSNWKTDVEETLDYYLGKDITTFTYEDKQYSPQSFLEMTTINPRDYVTITSFTHEPYYSSFVLNIPDNFSNGDFYNVTLEDLVSIANHALKNGFSIELDCDVSEKTFSSKHGLAIIPEEDNNNALINVSKEKHITADYRQQEFENFNTTDDHLMHITGMLKDQNGTTYYKVKNSWGTKGLGNDGYIYMSEAYFKLKTISIMIHKDALPDAIKAKLFNN</sequence>
<keyword evidence="4" id="KW-0031">Aminopeptidase</keyword>
<dbReference type="PANTHER" id="PTHR10363:SF2">
    <property type="entry name" value="BLEOMYCIN HYDROLASE"/>
    <property type="match status" value="1"/>
</dbReference>
<keyword evidence="7" id="KW-1185">Reference proteome</keyword>
<keyword evidence="1 4" id="KW-0645">Protease</keyword>
<dbReference type="Pfam" id="PF03051">
    <property type="entry name" value="Peptidase_C1_2"/>
    <property type="match status" value="1"/>
</dbReference>
<keyword evidence="5" id="KW-0732">Signal</keyword>